<evidence type="ECO:0000313" key="2">
    <source>
        <dbReference type="EMBL" id="GEO08441.1"/>
    </source>
</evidence>
<evidence type="ECO:0008006" key="4">
    <source>
        <dbReference type="Google" id="ProtNLM"/>
    </source>
</evidence>
<evidence type="ECO:0000256" key="1">
    <source>
        <dbReference type="SAM" id="Phobius"/>
    </source>
</evidence>
<comment type="caution">
    <text evidence="2">The sequence shown here is derived from an EMBL/GenBank/DDBJ whole genome shotgun (WGS) entry which is preliminary data.</text>
</comment>
<reference evidence="2 3" key="1">
    <citation type="submission" date="2019-07" db="EMBL/GenBank/DDBJ databases">
        <title>Whole genome shotgun sequence of Segetibacter aerophilus NBRC 106135.</title>
        <authorList>
            <person name="Hosoyama A."/>
            <person name="Uohara A."/>
            <person name="Ohji S."/>
            <person name="Ichikawa N."/>
        </authorList>
    </citation>
    <scope>NUCLEOTIDE SEQUENCE [LARGE SCALE GENOMIC DNA]</scope>
    <source>
        <strain evidence="2 3">NBRC 106135</strain>
    </source>
</reference>
<dbReference type="RefSeq" id="WP_147202497.1">
    <property type="nucleotide sequence ID" value="NZ_BJYT01000002.1"/>
</dbReference>
<evidence type="ECO:0000313" key="3">
    <source>
        <dbReference type="Proteomes" id="UP000321513"/>
    </source>
</evidence>
<dbReference type="OrthoDB" id="329514at2"/>
<accession>A0A512B902</accession>
<name>A0A512B902_9BACT</name>
<feature type="transmembrane region" description="Helical" evidence="1">
    <location>
        <begin position="126"/>
        <end position="144"/>
    </location>
</feature>
<keyword evidence="1" id="KW-1133">Transmembrane helix</keyword>
<keyword evidence="1" id="KW-0812">Transmembrane</keyword>
<keyword evidence="3" id="KW-1185">Reference proteome</keyword>
<organism evidence="2 3">
    <name type="scientific">Segetibacter aerophilus</name>
    <dbReference type="NCBI Taxonomy" id="670293"/>
    <lineage>
        <taxon>Bacteria</taxon>
        <taxon>Pseudomonadati</taxon>
        <taxon>Bacteroidota</taxon>
        <taxon>Chitinophagia</taxon>
        <taxon>Chitinophagales</taxon>
        <taxon>Chitinophagaceae</taxon>
        <taxon>Segetibacter</taxon>
    </lineage>
</organism>
<dbReference type="AlphaFoldDB" id="A0A512B902"/>
<proteinExistence type="predicted"/>
<feature type="transmembrane region" description="Helical" evidence="1">
    <location>
        <begin position="12"/>
        <end position="32"/>
    </location>
</feature>
<feature type="transmembrane region" description="Helical" evidence="1">
    <location>
        <begin position="85"/>
        <end position="105"/>
    </location>
</feature>
<keyword evidence="1" id="KW-0472">Membrane</keyword>
<feature type="transmembrane region" description="Helical" evidence="1">
    <location>
        <begin position="44"/>
        <end position="65"/>
    </location>
</feature>
<gene>
    <name evidence="2" type="ORF">SAE01_09370</name>
</gene>
<dbReference type="EMBL" id="BJYT01000002">
    <property type="protein sequence ID" value="GEO08441.1"/>
    <property type="molecule type" value="Genomic_DNA"/>
</dbReference>
<dbReference type="Proteomes" id="UP000321513">
    <property type="component" value="Unassembled WGS sequence"/>
</dbReference>
<protein>
    <recommendedName>
        <fullName evidence="4">Cytochrome B</fullName>
    </recommendedName>
</protein>
<sequence length="156" mass="17604">MYQGLLHLHNVGRWVVIILLLTALIKAISGLSGDKPFTSGDKKVGLFLMIAAHIMLLIGLYQWFAGPWGLQNIQSKGMKAIMQDNVFRFWAVEHITGMLIAIILITIGKGSAKKNISDKAKHRRSFWFYFIALVIILATVPWPFREVARPLFPGMQ</sequence>